<sequence length="113" mass="12951">MAEEAGGVRSFQSYTAAKRALGSRPGQELHHIVEQCQAKPERSGLPVERVNTTDNFVWLPVPAHRRISAHYSQHLPGTNQRVRDVLTGNDWDRQYRYGERAVSRELRKEEESP</sequence>
<name>A0A1I0Z619_9PSEU</name>
<evidence type="ECO:0000313" key="1">
    <source>
        <dbReference type="EMBL" id="SFB19703.1"/>
    </source>
</evidence>
<protein>
    <submittedName>
        <fullName evidence="1">Uncharacterized protein</fullName>
    </submittedName>
</protein>
<dbReference type="Proteomes" id="UP000243799">
    <property type="component" value="Unassembled WGS sequence"/>
</dbReference>
<dbReference type="RefSeq" id="WP_091672812.1">
    <property type="nucleotide sequence ID" value="NZ_FOKG01000006.1"/>
</dbReference>
<dbReference type="EMBL" id="FOKG01000006">
    <property type="protein sequence ID" value="SFB19703.1"/>
    <property type="molecule type" value="Genomic_DNA"/>
</dbReference>
<reference evidence="2" key="1">
    <citation type="submission" date="2016-10" db="EMBL/GenBank/DDBJ databases">
        <authorList>
            <person name="Varghese N."/>
            <person name="Submissions S."/>
        </authorList>
    </citation>
    <scope>NUCLEOTIDE SEQUENCE [LARGE SCALE GENOMIC DNA]</scope>
    <source>
        <strain evidence="2">CGMCC 4.3568</strain>
    </source>
</reference>
<proteinExistence type="predicted"/>
<organism evidence="1 2">
    <name type="scientific">Amycolatopsis marina</name>
    <dbReference type="NCBI Taxonomy" id="490629"/>
    <lineage>
        <taxon>Bacteria</taxon>
        <taxon>Bacillati</taxon>
        <taxon>Actinomycetota</taxon>
        <taxon>Actinomycetes</taxon>
        <taxon>Pseudonocardiales</taxon>
        <taxon>Pseudonocardiaceae</taxon>
        <taxon>Amycolatopsis</taxon>
    </lineage>
</organism>
<gene>
    <name evidence="1" type="ORF">SAMN05216266_10654</name>
</gene>
<evidence type="ECO:0000313" key="2">
    <source>
        <dbReference type="Proteomes" id="UP000243799"/>
    </source>
</evidence>
<dbReference type="STRING" id="490629.SAMN05216266_10654"/>
<dbReference type="AlphaFoldDB" id="A0A1I0Z619"/>
<accession>A0A1I0Z619</accession>
<keyword evidence="2" id="KW-1185">Reference proteome</keyword>
<dbReference type="OrthoDB" id="7917007at2"/>